<feature type="region of interest" description="Disordered" evidence="3">
    <location>
        <begin position="528"/>
        <end position="563"/>
    </location>
</feature>
<feature type="region of interest" description="Disordered" evidence="3">
    <location>
        <begin position="760"/>
        <end position="790"/>
    </location>
</feature>
<evidence type="ECO:0000313" key="5">
    <source>
        <dbReference type="Proteomes" id="UP000695022"/>
    </source>
</evidence>
<dbReference type="SUPFAM" id="SSF50156">
    <property type="entry name" value="PDZ domain-like"/>
    <property type="match status" value="1"/>
</dbReference>
<feature type="compositionally biased region" description="Low complexity" evidence="3">
    <location>
        <begin position="256"/>
        <end position="265"/>
    </location>
</feature>
<dbReference type="PANTHER" id="PTHR15963">
    <property type="entry name" value="GENERAL RECEPTOR FOR PHOSPHOINOSITIDES 1-ASSOCIATED SCAFFOLD PROTEIN-RELATED"/>
    <property type="match status" value="1"/>
</dbReference>
<feature type="compositionally biased region" description="Basic residues" evidence="3">
    <location>
        <begin position="446"/>
        <end position="455"/>
    </location>
</feature>
<feature type="compositionally biased region" description="Low complexity" evidence="3">
    <location>
        <begin position="348"/>
        <end position="365"/>
    </location>
</feature>
<dbReference type="Gene3D" id="2.30.42.10">
    <property type="match status" value="1"/>
</dbReference>
<feature type="region of interest" description="Disordered" evidence="3">
    <location>
        <begin position="582"/>
        <end position="617"/>
    </location>
</feature>
<keyword evidence="5" id="KW-1185">Reference proteome</keyword>
<evidence type="ECO:0000256" key="2">
    <source>
        <dbReference type="ARBA" id="ARBA00022490"/>
    </source>
</evidence>
<feature type="region of interest" description="Disordered" evidence="3">
    <location>
        <begin position="228"/>
        <end position="270"/>
    </location>
</feature>
<evidence type="ECO:0000313" key="6">
    <source>
        <dbReference type="RefSeq" id="XP_014677518.1"/>
    </source>
</evidence>
<feature type="region of interest" description="Disordered" evidence="3">
    <location>
        <begin position="378"/>
        <end position="403"/>
    </location>
</feature>
<dbReference type="InterPro" id="IPR001478">
    <property type="entry name" value="PDZ"/>
</dbReference>
<reference evidence="6" key="1">
    <citation type="submission" date="2025-08" db="UniProtKB">
        <authorList>
            <consortium name="RefSeq"/>
        </authorList>
    </citation>
    <scope>IDENTIFICATION</scope>
</reference>
<organism evidence="5 6">
    <name type="scientific">Priapulus caudatus</name>
    <name type="common">Priapulid worm</name>
    <dbReference type="NCBI Taxonomy" id="37621"/>
    <lineage>
        <taxon>Eukaryota</taxon>
        <taxon>Metazoa</taxon>
        <taxon>Ecdysozoa</taxon>
        <taxon>Scalidophora</taxon>
        <taxon>Priapulida</taxon>
        <taxon>Priapulimorpha</taxon>
        <taxon>Priapulimorphida</taxon>
        <taxon>Priapulidae</taxon>
        <taxon>Priapulus</taxon>
    </lineage>
</organism>
<dbReference type="InterPro" id="IPR036034">
    <property type="entry name" value="PDZ_sf"/>
</dbReference>
<feature type="compositionally biased region" description="Low complexity" evidence="3">
    <location>
        <begin position="690"/>
        <end position="703"/>
    </location>
</feature>
<feature type="compositionally biased region" description="Polar residues" evidence="3">
    <location>
        <begin position="434"/>
        <end position="443"/>
    </location>
</feature>
<comment type="subcellular location">
    <subcellularLocation>
        <location evidence="1">Cytoplasm</location>
    </subcellularLocation>
</comment>
<dbReference type="GeneID" id="106817371"/>
<feature type="compositionally biased region" description="Polar residues" evidence="3">
    <location>
        <begin position="228"/>
        <end position="250"/>
    </location>
</feature>
<evidence type="ECO:0000256" key="3">
    <source>
        <dbReference type="SAM" id="MobiDB-lite"/>
    </source>
</evidence>
<protein>
    <submittedName>
        <fullName evidence="6">Uncharacterized protein LOC106817371</fullName>
    </submittedName>
</protein>
<feature type="region of interest" description="Disordered" evidence="3">
    <location>
        <begin position="434"/>
        <end position="483"/>
    </location>
</feature>
<sequence length="842" mass="90533">MLAMMESPGSKRRTRWYHIDSQAALLERVKSDHIISTRFANEYKRRRTVLIQRKKSSFGFTLQTYGIHHPHRNELEVLTYIDYVEYGGPAYLAGVRPGDVILAINGTNLEDATHAQLVEFIHGCGEFIRMVVLFEDCVRKVELHMRTIKLKQILAEKTLEYEQLCHEEASILGEQYESSRATAESMASVVSTAESFGSASQSDSLSIVMTEPRCDERLLPGSLSDSLITKSSCSPSGSGRTNHSFDSSPGSERRSTATTATMTSSDDAKVERSRCSSTVSLCLCTPRRLRTHASYTKPATAADSCDYSDLESSGMSDTSSTTGSAYPSSSSGGGGGVGGGSVSGMARSKSSTSVSSGSDTDSVTPTATILRLAARDGSRLAGRVAPPSTRSLTPLSKSPIGIIPPNQREIREALQNLRPSTPRSMQPCRAMTRSVTKAASAPSSVRGRRLPPPRAHHSEPEMDDSADSDATCREPADREARRWRPTAESLACRFFVNSDSRSSVGSFDLVCCAGDGSEACGAVAASQRSHSHARDPRAGDDAASHSELTDSRDDDDELPDTRAITEIDRKFRKEFDSDIRATSTPKSKCNVRPPTTETTSSLCTDASSASGVDDPAAAKRDSWGKFVSEYQLSVDSSSELSCHYLPSLDEDVSANVRSGHGDRDDVASSWSRATSSDYVTASGSARTLTSGVSSSGGSAVSRVASEEDSRQSGLLAGAMRTPYEFAPGIYRPAVASPAGLASQSAGEPVGRLSRHAAAAAAHSWLHQGKHGARRLSPVSAGGGHHHVPKMHHSFDDMLEETRDERPVGRPLYPTRGSDALKKWLDQQFDDGNVNEEDEVTHL</sequence>
<dbReference type="PROSITE" id="PS50106">
    <property type="entry name" value="PDZ"/>
    <property type="match status" value="1"/>
</dbReference>
<dbReference type="PANTHER" id="PTHR15963:SF5">
    <property type="entry name" value="SHORT SPINDLE 6, ISOFORM A"/>
    <property type="match status" value="1"/>
</dbReference>
<dbReference type="InterPro" id="IPR052122">
    <property type="entry name" value="Intracell_Traff_Signaling_Reg"/>
</dbReference>
<feature type="domain" description="PDZ" evidence="4">
    <location>
        <begin position="48"/>
        <end position="136"/>
    </location>
</feature>
<dbReference type="RefSeq" id="XP_014677518.1">
    <property type="nucleotide sequence ID" value="XM_014822032.1"/>
</dbReference>
<accession>A0ABM1EZ97</accession>
<evidence type="ECO:0000256" key="1">
    <source>
        <dbReference type="ARBA" id="ARBA00004496"/>
    </source>
</evidence>
<feature type="compositionally biased region" description="Basic and acidic residues" evidence="3">
    <location>
        <begin position="532"/>
        <end position="551"/>
    </location>
</feature>
<name>A0ABM1EZ97_PRICU</name>
<evidence type="ECO:0000259" key="4">
    <source>
        <dbReference type="PROSITE" id="PS50106"/>
    </source>
</evidence>
<feature type="compositionally biased region" description="Low complexity" evidence="3">
    <location>
        <begin position="310"/>
        <end position="330"/>
    </location>
</feature>
<dbReference type="CDD" id="cd06713">
    <property type="entry name" value="PDZ_tamalin_CYTIP-like"/>
    <property type="match status" value="1"/>
</dbReference>
<keyword evidence="2" id="KW-0963">Cytoplasm</keyword>
<feature type="compositionally biased region" description="Gly residues" evidence="3">
    <location>
        <begin position="331"/>
        <end position="342"/>
    </location>
</feature>
<gene>
    <name evidence="6" type="primary">LOC106817371</name>
</gene>
<feature type="region of interest" description="Disordered" evidence="3">
    <location>
        <begin position="681"/>
        <end position="710"/>
    </location>
</feature>
<dbReference type="Pfam" id="PF00595">
    <property type="entry name" value="PDZ"/>
    <property type="match status" value="1"/>
</dbReference>
<feature type="compositionally biased region" description="Basic and acidic residues" evidence="3">
    <location>
        <begin position="470"/>
        <end position="482"/>
    </location>
</feature>
<feature type="region of interest" description="Disordered" evidence="3">
    <location>
        <begin position="303"/>
        <end position="365"/>
    </location>
</feature>
<dbReference type="Proteomes" id="UP000695022">
    <property type="component" value="Unplaced"/>
</dbReference>
<proteinExistence type="predicted"/>
<dbReference type="SMART" id="SM00228">
    <property type="entry name" value="PDZ"/>
    <property type="match status" value="1"/>
</dbReference>
<feature type="compositionally biased region" description="Polar residues" evidence="3">
    <location>
        <begin position="582"/>
        <end position="610"/>
    </location>
</feature>